<keyword evidence="3 5" id="KW-1133">Transmembrane helix</keyword>
<feature type="transmembrane region" description="Helical" evidence="5">
    <location>
        <begin position="126"/>
        <end position="145"/>
    </location>
</feature>
<evidence type="ECO:0000256" key="1">
    <source>
        <dbReference type="ARBA" id="ARBA00004141"/>
    </source>
</evidence>
<dbReference type="PANTHER" id="PTHR30249">
    <property type="entry name" value="PUTATIVE SEROTONIN TRANSPORTER"/>
    <property type="match status" value="1"/>
</dbReference>
<dbReference type="Proteomes" id="UP000199297">
    <property type="component" value="Unassembled WGS sequence"/>
</dbReference>
<keyword evidence="7" id="KW-1185">Reference proteome</keyword>
<feature type="transmembrane region" description="Helical" evidence="5">
    <location>
        <begin position="66"/>
        <end position="85"/>
    </location>
</feature>
<organism evidence="6 7">
    <name type="scientific">Colwellia chukchiensis</name>
    <dbReference type="NCBI Taxonomy" id="641665"/>
    <lineage>
        <taxon>Bacteria</taxon>
        <taxon>Pseudomonadati</taxon>
        <taxon>Pseudomonadota</taxon>
        <taxon>Gammaproteobacteria</taxon>
        <taxon>Alteromonadales</taxon>
        <taxon>Colwelliaceae</taxon>
        <taxon>Colwellia</taxon>
    </lineage>
</organism>
<evidence type="ECO:0000313" key="6">
    <source>
        <dbReference type="EMBL" id="SEK51083.1"/>
    </source>
</evidence>
<dbReference type="STRING" id="641665.GCA_002104455_00170"/>
<gene>
    <name evidence="6" type="ORF">SAMN05216262_101535</name>
</gene>
<dbReference type="PANTHER" id="PTHR30249:SF0">
    <property type="entry name" value="PLASTIDAL GLYCOLATE_GLYCERATE TRANSLOCATOR 1, CHLOROPLASTIC"/>
    <property type="match status" value="1"/>
</dbReference>
<evidence type="ECO:0000313" key="7">
    <source>
        <dbReference type="Proteomes" id="UP000199297"/>
    </source>
</evidence>
<sequence>MTGFISHHLFSSILAVGGTIILFQLFARLQQRLRLIWLQPMLMTILALIAIMLWQGISFEQYFSNAWLLNALLEPAVVALGFPLYQHLGTIIKQWKAILLVLCIGAFTAIISSFLLTIAIIADHSIAVALALKSVTTPIALAIAGQLDGNTAITAFAIILAGIFGAIIGPPWLKFLNVNSAKVQGLAIGAASHAIGTATVSNISYQHAAYSSLALIVSAVITALTSPFIINFLSSLLLAV</sequence>
<protein>
    <submittedName>
        <fullName evidence="6">TIGR00659 family protein</fullName>
    </submittedName>
</protein>
<evidence type="ECO:0000256" key="2">
    <source>
        <dbReference type="ARBA" id="ARBA00022692"/>
    </source>
</evidence>
<comment type="subcellular location">
    <subcellularLocation>
        <location evidence="1">Membrane</location>
        <topology evidence="1">Multi-pass membrane protein</topology>
    </subcellularLocation>
</comment>
<dbReference type="RefSeq" id="WP_085282301.1">
    <property type="nucleotide sequence ID" value="NZ_FOBI01000001.1"/>
</dbReference>
<name>A0A1H7HKZ7_9GAMM</name>
<accession>A0A1H7HKZ7</accession>
<evidence type="ECO:0000256" key="5">
    <source>
        <dbReference type="SAM" id="Phobius"/>
    </source>
</evidence>
<keyword evidence="2 5" id="KW-0812">Transmembrane</keyword>
<keyword evidence="4 5" id="KW-0472">Membrane</keyword>
<evidence type="ECO:0000256" key="4">
    <source>
        <dbReference type="ARBA" id="ARBA00023136"/>
    </source>
</evidence>
<dbReference type="OrthoDB" id="9811701at2"/>
<feature type="transmembrane region" description="Helical" evidence="5">
    <location>
        <begin position="97"/>
        <end position="120"/>
    </location>
</feature>
<feature type="transmembrane region" description="Helical" evidence="5">
    <location>
        <begin position="35"/>
        <end position="54"/>
    </location>
</feature>
<feature type="transmembrane region" description="Helical" evidence="5">
    <location>
        <begin position="212"/>
        <end position="239"/>
    </location>
</feature>
<dbReference type="AlphaFoldDB" id="A0A1H7HKZ7"/>
<dbReference type="Pfam" id="PF04172">
    <property type="entry name" value="LrgB"/>
    <property type="match status" value="1"/>
</dbReference>
<proteinExistence type="predicted"/>
<feature type="transmembrane region" description="Helical" evidence="5">
    <location>
        <begin position="152"/>
        <end position="173"/>
    </location>
</feature>
<evidence type="ECO:0000256" key="3">
    <source>
        <dbReference type="ARBA" id="ARBA00022989"/>
    </source>
</evidence>
<dbReference type="InterPro" id="IPR007300">
    <property type="entry name" value="CidB/LrgB"/>
</dbReference>
<dbReference type="GO" id="GO:0016020">
    <property type="term" value="C:membrane"/>
    <property type="evidence" value="ECO:0007669"/>
    <property type="project" value="UniProtKB-SubCell"/>
</dbReference>
<feature type="transmembrane region" description="Helical" evidence="5">
    <location>
        <begin position="185"/>
        <end position="205"/>
    </location>
</feature>
<feature type="transmembrane region" description="Helical" evidence="5">
    <location>
        <begin position="6"/>
        <end position="23"/>
    </location>
</feature>
<dbReference type="EMBL" id="FOBI01000001">
    <property type="protein sequence ID" value="SEK51083.1"/>
    <property type="molecule type" value="Genomic_DNA"/>
</dbReference>
<reference evidence="7" key="1">
    <citation type="submission" date="2016-10" db="EMBL/GenBank/DDBJ databases">
        <authorList>
            <person name="Varghese N."/>
            <person name="Submissions S."/>
        </authorList>
    </citation>
    <scope>NUCLEOTIDE SEQUENCE [LARGE SCALE GENOMIC DNA]</scope>
    <source>
        <strain evidence="7">CGMCC 1.9127</strain>
    </source>
</reference>